<evidence type="ECO:0000313" key="2">
    <source>
        <dbReference type="EMBL" id="KAE9403539.1"/>
    </source>
</evidence>
<dbReference type="EMBL" id="ML769424">
    <property type="protein sequence ID" value="KAE9403539.1"/>
    <property type="molecule type" value="Genomic_DNA"/>
</dbReference>
<evidence type="ECO:0000256" key="1">
    <source>
        <dbReference type="SAM" id="SignalP"/>
    </source>
</evidence>
<feature type="signal peptide" evidence="1">
    <location>
        <begin position="1"/>
        <end position="22"/>
    </location>
</feature>
<evidence type="ECO:0008006" key="4">
    <source>
        <dbReference type="Google" id="ProtNLM"/>
    </source>
</evidence>
<evidence type="ECO:0000313" key="3">
    <source>
        <dbReference type="Proteomes" id="UP000799118"/>
    </source>
</evidence>
<feature type="chain" id="PRO_5025430326" description="Secreted protein" evidence="1">
    <location>
        <begin position="23"/>
        <end position="97"/>
    </location>
</feature>
<proteinExistence type="predicted"/>
<organism evidence="2 3">
    <name type="scientific">Gymnopus androsaceus JB14</name>
    <dbReference type="NCBI Taxonomy" id="1447944"/>
    <lineage>
        <taxon>Eukaryota</taxon>
        <taxon>Fungi</taxon>
        <taxon>Dikarya</taxon>
        <taxon>Basidiomycota</taxon>
        <taxon>Agaricomycotina</taxon>
        <taxon>Agaricomycetes</taxon>
        <taxon>Agaricomycetidae</taxon>
        <taxon>Agaricales</taxon>
        <taxon>Marasmiineae</taxon>
        <taxon>Omphalotaceae</taxon>
        <taxon>Gymnopus</taxon>
    </lineage>
</organism>
<accession>A0A6A4HYC3</accession>
<reference evidence="2" key="1">
    <citation type="journal article" date="2019" name="Environ. Microbiol.">
        <title>Fungal ecological strategies reflected in gene transcription - a case study of two litter decomposers.</title>
        <authorList>
            <person name="Barbi F."/>
            <person name="Kohler A."/>
            <person name="Barry K."/>
            <person name="Baskaran P."/>
            <person name="Daum C."/>
            <person name="Fauchery L."/>
            <person name="Ihrmark K."/>
            <person name="Kuo A."/>
            <person name="LaButti K."/>
            <person name="Lipzen A."/>
            <person name="Morin E."/>
            <person name="Grigoriev I.V."/>
            <person name="Henrissat B."/>
            <person name="Lindahl B."/>
            <person name="Martin F."/>
        </authorList>
    </citation>
    <scope>NUCLEOTIDE SEQUENCE</scope>
    <source>
        <strain evidence="2">JB14</strain>
    </source>
</reference>
<sequence>MWHMAIMFLSRMNVLRFTGVSAAKQCQPGFIQHVMCLASSSTSNHFHFRSFFPPLTFIDHLHQRNFIRPSLKGAGLFLLRHHRFFVLNTVASYLNGK</sequence>
<gene>
    <name evidence="2" type="ORF">BT96DRAFT_485982</name>
</gene>
<dbReference type="Proteomes" id="UP000799118">
    <property type="component" value="Unassembled WGS sequence"/>
</dbReference>
<protein>
    <recommendedName>
        <fullName evidence="4">Secreted protein</fullName>
    </recommendedName>
</protein>
<name>A0A6A4HYC3_9AGAR</name>
<keyword evidence="1" id="KW-0732">Signal</keyword>
<dbReference type="AlphaFoldDB" id="A0A6A4HYC3"/>
<keyword evidence="3" id="KW-1185">Reference proteome</keyword>